<reference evidence="2 3" key="1">
    <citation type="submission" date="2011-02" db="EMBL/GenBank/DDBJ databases">
        <title>The Genome Sequence of Sphaeroforma arctica JP610.</title>
        <authorList>
            <consortium name="The Broad Institute Genome Sequencing Platform"/>
            <person name="Russ C."/>
            <person name="Cuomo C."/>
            <person name="Young S.K."/>
            <person name="Zeng Q."/>
            <person name="Gargeya S."/>
            <person name="Alvarado L."/>
            <person name="Berlin A."/>
            <person name="Chapman S.B."/>
            <person name="Chen Z."/>
            <person name="Freedman E."/>
            <person name="Gellesch M."/>
            <person name="Goldberg J."/>
            <person name="Griggs A."/>
            <person name="Gujja S."/>
            <person name="Heilman E."/>
            <person name="Heiman D."/>
            <person name="Howarth C."/>
            <person name="Mehta T."/>
            <person name="Neiman D."/>
            <person name="Pearson M."/>
            <person name="Roberts A."/>
            <person name="Saif S."/>
            <person name="Shea T."/>
            <person name="Shenoy N."/>
            <person name="Sisk P."/>
            <person name="Stolte C."/>
            <person name="Sykes S."/>
            <person name="White J."/>
            <person name="Yandava C."/>
            <person name="Burger G."/>
            <person name="Gray M.W."/>
            <person name="Holland P.W.H."/>
            <person name="King N."/>
            <person name="Lang F.B.F."/>
            <person name="Roger A.J."/>
            <person name="Ruiz-Trillo I."/>
            <person name="Haas B."/>
            <person name="Nusbaum C."/>
            <person name="Birren B."/>
        </authorList>
    </citation>
    <scope>NUCLEOTIDE SEQUENCE [LARGE SCALE GENOMIC DNA]</scope>
    <source>
        <strain evidence="2 3">JP610</strain>
    </source>
</reference>
<name>A0A0L0F216_9EUKA</name>
<organism evidence="2 3">
    <name type="scientific">Sphaeroforma arctica JP610</name>
    <dbReference type="NCBI Taxonomy" id="667725"/>
    <lineage>
        <taxon>Eukaryota</taxon>
        <taxon>Ichthyosporea</taxon>
        <taxon>Ichthyophonida</taxon>
        <taxon>Sphaeroforma</taxon>
    </lineage>
</organism>
<keyword evidence="3" id="KW-1185">Reference proteome</keyword>
<dbReference type="EMBL" id="KQ250562">
    <property type="protein sequence ID" value="KNC70649.1"/>
    <property type="molecule type" value="Genomic_DNA"/>
</dbReference>
<gene>
    <name evidence="2" type="ORF">SARC_16822</name>
</gene>
<feature type="compositionally biased region" description="Polar residues" evidence="1">
    <location>
        <begin position="1"/>
        <end position="21"/>
    </location>
</feature>
<sequence length="78" mass="8248">TNVARNAVTENADSSFGQSDPNIEGGLSVEFACERILAGVQNGVDVVWIAGPLEKKLFMRASTCPSSPSGLLRGQARR</sequence>
<dbReference type="GeneID" id="25917326"/>
<dbReference type="Proteomes" id="UP000054560">
    <property type="component" value="Unassembled WGS sequence"/>
</dbReference>
<evidence type="ECO:0000256" key="1">
    <source>
        <dbReference type="SAM" id="MobiDB-lite"/>
    </source>
</evidence>
<dbReference type="AlphaFoldDB" id="A0A0L0F216"/>
<feature type="non-terminal residue" evidence="2">
    <location>
        <position position="1"/>
    </location>
</feature>
<evidence type="ECO:0000313" key="2">
    <source>
        <dbReference type="EMBL" id="KNC70649.1"/>
    </source>
</evidence>
<proteinExistence type="predicted"/>
<protein>
    <submittedName>
        <fullName evidence="2">Uncharacterized protein</fullName>
    </submittedName>
</protein>
<evidence type="ECO:0000313" key="3">
    <source>
        <dbReference type="Proteomes" id="UP000054560"/>
    </source>
</evidence>
<feature type="region of interest" description="Disordered" evidence="1">
    <location>
        <begin position="1"/>
        <end position="22"/>
    </location>
</feature>
<accession>A0A0L0F216</accession>
<dbReference type="RefSeq" id="XP_014144551.1">
    <property type="nucleotide sequence ID" value="XM_014289076.1"/>
</dbReference>